<dbReference type="EMBL" id="JAGHKP010000003">
    <property type="protein sequence ID" value="MBO9153750.1"/>
    <property type="molecule type" value="Genomic_DNA"/>
</dbReference>
<dbReference type="SUPFAM" id="SSF46689">
    <property type="entry name" value="Homeodomain-like"/>
    <property type="match status" value="2"/>
</dbReference>
<evidence type="ECO:0000313" key="5">
    <source>
        <dbReference type="EMBL" id="MBO9153750.1"/>
    </source>
</evidence>
<organism evidence="5 6">
    <name type="scientific">Chitinophaga chungangae</name>
    <dbReference type="NCBI Taxonomy" id="2821488"/>
    <lineage>
        <taxon>Bacteria</taxon>
        <taxon>Pseudomonadati</taxon>
        <taxon>Bacteroidota</taxon>
        <taxon>Chitinophagia</taxon>
        <taxon>Chitinophagales</taxon>
        <taxon>Chitinophagaceae</taxon>
        <taxon>Chitinophaga</taxon>
    </lineage>
</organism>
<accession>A0ABS3YGE9</accession>
<dbReference type="InterPro" id="IPR018060">
    <property type="entry name" value="HTH_AraC"/>
</dbReference>
<dbReference type="Pfam" id="PF12833">
    <property type="entry name" value="HTH_18"/>
    <property type="match status" value="1"/>
</dbReference>
<keyword evidence="3" id="KW-0804">Transcription</keyword>
<gene>
    <name evidence="5" type="ORF">J7I43_16100</name>
</gene>
<keyword evidence="1" id="KW-0805">Transcription regulation</keyword>
<dbReference type="RefSeq" id="WP_209146873.1">
    <property type="nucleotide sequence ID" value="NZ_JAGHKP010000003.1"/>
</dbReference>
<proteinExistence type="predicted"/>
<dbReference type="InterPro" id="IPR011051">
    <property type="entry name" value="RmlC_Cupin_sf"/>
</dbReference>
<name>A0ABS3YGE9_9BACT</name>
<evidence type="ECO:0000256" key="1">
    <source>
        <dbReference type="ARBA" id="ARBA00023015"/>
    </source>
</evidence>
<dbReference type="Proteomes" id="UP000679126">
    <property type="component" value="Unassembled WGS sequence"/>
</dbReference>
<evidence type="ECO:0000259" key="4">
    <source>
        <dbReference type="PROSITE" id="PS01124"/>
    </source>
</evidence>
<dbReference type="InterPro" id="IPR018062">
    <property type="entry name" value="HTH_AraC-typ_CS"/>
</dbReference>
<evidence type="ECO:0000256" key="3">
    <source>
        <dbReference type="ARBA" id="ARBA00023163"/>
    </source>
</evidence>
<protein>
    <submittedName>
        <fullName evidence="5">Helix-turn-helix domain-containing protein</fullName>
    </submittedName>
</protein>
<dbReference type="SUPFAM" id="SSF51182">
    <property type="entry name" value="RmlC-like cupins"/>
    <property type="match status" value="1"/>
</dbReference>
<dbReference type="InterPro" id="IPR050204">
    <property type="entry name" value="AraC_XylS_family_regulators"/>
</dbReference>
<dbReference type="SMART" id="SM00342">
    <property type="entry name" value="HTH_ARAC"/>
    <property type="match status" value="1"/>
</dbReference>
<dbReference type="Gene3D" id="1.10.10.60">
    <property type="entry name" value="Homeodomain-like"/>
    <property type="match status" value="2"/>
</dbReference>
<keyword evidence="6" id="KW-1185">Reference proteome</keyword>
<dbReference type="InterPro" id="IPR009057">
    <property type="entry name" value="Homeodomain-like_sf"/>
</dbReference>
<keyword evidence="2" id="KW-0238">DNA-binding</keyword>
<feature type="domain" description="HTH araC/xylS-type" evidence="4">
    <location>
        <begin position="183"/>
        <end position="282"/>
    </location>
</feature>
<dbReference type="InterPro" id="IPR014710">
    <property type="entry name" value="RmlC-like_jellyroll"/>
</dbReference>
<dbReference type="InterPro" id="IPR003313">
    <property type="entry name" value="AraC-bd"/>
</dbReference>
<reference evidence="6" key="1">
    <citation type="submission" date="2021-03" db="EMBL/GenBank/DDBJ databases">
        <title>Assistant Professor.</title>
        <authorList>
            <person name="Huq M.A."/>
        </authorList>
    </citation>
    <scope>NUCLEOTIDE SEQUENCE [LARGE SCALE GENOMIC DNA]</scope>
    <source>
        <strain evidence="6">MAH-28</strain>
    </source>
</reference>
<evidence type="ECO:0000313" key="6">
    <source>
        <dbReference type="Proteomes" id="UP000679126"/>
    </source>
</evidence>
<dbReference type="PANTHER" id="PTHR46796">
    <property type="entry name" value="HTH-TYPE TRANSCRIPTIONAL ACTIVATOR RHAS-RELATED"/>
    <property type="match status" value="1"/>
</dbReference>
<dbReference type="PANTHER" id="PTHR46796:SF13">
    <property type="entry name" value="HTH-TYPE TRANSCRIPTIONAL ACTIVATOR RHAS"/>
    <property type="match status" value="1"/>
</dbReference>
<dbReference type="Gene3D" id="2.60.120.10">
    <property type="entry name" value="Jelly Rolls"/>
    <property type="match status" value="1"/>
</dbReference>
<dbReference type="PROSITE" id="PS00041">
    <property type="entry name" value="HTH_ARAC_FAMILY_1"/>
    <property type="match status" value="1"/>
</dbReference>
<sequence length="285" mass="31998">MKVLQFTIPVAPDKNIILQNERLPYFYPHLHRHGEVQLTWIQQGSGTLVADNSMHAFRPGDVYWLAGNQPHVFRSDDTRPAGGAQALTLFFDPAGKLAPVFSLAEMKPIRAFIEKYPRGFKVPEQAASAVAALMQQLSRSRGAAQFAEFIRLLSHVRGITGLEPLVTGAKPAAVNEQEGLRISAIYDYIMKHFEADIPLENIARHANMTPPAFCRYFKKHTRLTFVEFLHEVRVHEACKLLTGDSGENIATIAYRCGFNSIASFNRVFKTVTGLAPREFVKEMEE</sequence>
<evidence type="ECO:0000256" key="2">
    <source>
        <dbReference type="ARBA" id="ARBA00023125"/>
    </source>
</evidence>
<dbReference type="Pfam" id="PF02311">
    <property type="entry name" value="AraC_binding"/>
    <property type="match status" value="1"/>
</dbReference>
<dbReference type="PROSITE" id="PS01124">
    <property type="entry name" value="HTH_ARAC_FAMILY_2"/>
    <property type="match status" value="1"/>
</dbReference>
<comment type="caution">
    <text evidence="5">The sequence shown here is derived from an EMBL/GenBank/DDBJ whole genome shotgun (WGS) entry which is preliminary data.</text>
</comment>